<sequence>MELINKSFEEIKKTRNPEDINRFLLKLIKNPIEEHLNFLDFFIKNLEPQILDAIKLNLIFLLGEIGKITALKRDFINFILNMYSTSDRWVRNEIIQTIEKISNHSQLSEKLINLIENALNDEYIPIKHNSLKILLKLEKQPNVRNIFQILNSKEPELVELGLEVLIKHLPSYNQLFNSLNTSENHRILKSKAIRVFLLFSFRSLLDLESFRNLIIKSTWLNDFKEKYLKEIETYEKILLKIV</sequence>
<protein>
    <recommendedName>
        <fullName evidence="2">Condensin complex subunit 1 C-terminal domain-containing protein</fullName>
    </recommendedName>
</protein>
<dbReference type="EMBL" id="LAZR01017380">
    <property type="protein sequence ID" value="KKM00664.1"/>
    <property type="molecule type" value="Genomic_DNA"/>
</dbReference>
<dbReference type="InterPro" id="IPR016024">
    <property type="entry name" value="ARM-type_fold"/>
</dbReference>
<proteinExistence type="predicted"/>
<name>A0A0F9GPC7_9ZZZZ</name>
<accession>A0A0F9GPC7</accession>
<reference evidence="1" key="1">
    <citation type="journal article" date="2015" name="Nature">
        <title>Complex archaea that bridge the gap between prokaryotes and eukaryotes.</title>
        <authorList>
            <person name="Spang A."/>
            <person name="Saw J.H."/>
            <person name="Jorgensen S.L."/>
            <person name="Zaremba-Niedzwiedzka K."/>
            <person name="Martijn J."/>
            <person name="Lind A.E."/>
            <person name="van Eijk R."/>
            <person name="Schleper C."/>
            <person name="Guy L."/>
            <person name="Ettema T.J."/>
        </authorList>
    </citation>
    <scope>NUCLEOTIDE SEQUENCE</scope>
</reference>
<evidence type="ECO:0000313" key="1">
    <source>
        <dbReference type="EMBL" id="KKM00664.1"/>
    </source>
</evidence>
<dbReference type="AlphaFoldDB" id="A0A0F9GPC7"/>
<gene>
    <name evidence="1" type="ORF">LCGC14_1802160</name>
</gene>
<organism evidence="1">
    <name type="scientific">marine sediment metagenome</name>
    <dbReference type="NCBI Taxonomy" id="412755"/>
    <lineage>
        <taxon>unclassified sequences</taxon>
        <taxon>metagenomes</taxon>
        <taxon>ecological metagenomes</taxon>
    </lineage>
</organism>
<dbReference type="InterPro" id="IPR011989">
    <property type="entry name" value="ARM-like"/>
</dbReference>
<dbReference type="Gene3D" id="1.25.10.10">
    <property type="entry name" value="Leucine-rich Repeat Variant"/>
    <property type="match status" value="1"/>
</dbReference>
<comment type="caution">
    <text evidence="1">The sequence shown here is derived from an EMBL/GenBank/DDBJ whole genome shotgun (WGS) entry which is preliminary data.</text>
</comment>
<evidence type="ECO:0008006" key="2">
    <source>
        <dbReference type="Google" id="ProtNLM"/>
    </source>
</evidence>
<dbReference type="SUPFAM" id="SSF48371">
    <property type="entry name" value="ARM repeat"/>
    <property type="match status" value="1"/>
</dbReference>